<reference evidence="1" key="1">
    <citation type="submission" date="2022-07" db="EMBL/GenBank/DDBJ databases">
        <title>Phylogenomic reconstructions and comparative analyses of Kickxellomycotina fungi.</title>
        <authorList>
            <person name="Reynolds N.K."/>
            <person name="Stajich J.E."/>
            <person name="Barry K."/>
            <person name="Grigoriev I.V."/>
            <person name="Crous P."/>
            <person name="Smith M.E."/>
        </authorList>
    </citation>
    <scope>NUCLEOTIDE SEQUENCE</scope>
    <source>
        <strain evidence="1">NRRL 5244</strain>
    </source>
</reference>
<evidence type="ECO:0000313" key="2">
    <source>
        <dbReference type="Proteomes" id="UP001150603"/>
    </source>
</evidence>
<sequence>MTRGLSQLDYGRKLWASYSSMPWLQHPSFTVRKEIISQVTPQFVELAGSQERLKFDYLVLAMGVSRQAPMGVSASTKDEFIKELERDHAAIASAKSIAIVGGGAVGTELAADLKTNFPEKNVTLVHSRNLPVPGPFMEEFRQGAADILRKLGVRTLFGQRVVNEIPADTCLEPEAPEFSDILPELVDSVKRNVTIETASGEKIKADLVFNCLGAKTKAPIVNFPSSTDEPMFTPNGIRVKSSLQLDDPKYPHIFAVGDISNRLQAKFAGAAVYDGRVAGENIARLIDAASIVEGSAAELVEYQLPDVSMCLVLGEKHALIQGNGHVVPSEEAVKMCPPDIKLGMVMQDNYIGTYPVAMQTF</sequence>
<protein>
    <submittedName>
        <fullName evidence="1">Uncharacterized protein</fullName>
    </submittedName>
</protein>
<proteinExistence type="predicted"/>
<organism evidence="1 2">
    <name type="scientific">Linderina macrospora</name>
    <dbReference type="NCBI Taxonomy" id="4868"/>
    <lineage>
        <taxon>Eukaryota</taxon>
        <taxon>Fungi</taxon>
        <taxon>Fungi incertae sedis</taxon>
        <taxon>Zoopagomycota</taxon>
        <taxon>Kickxellomycotina</taxon>
        <taxon>Kickxellomycetes</taxon>
        <taxon>Kickxellales</taxon>
        <taxon>Kickxellaceae</taxon>
        <taxon>Linderina</taxon>
    </lineage>
</organism>
<keyword evidence="2" id="KW-1185">Reference proteome</keyword>
<gene>
    <name evidence="1" type="ORF">FBU59_005890</name>
</gene>
<dbReference type="EMBL" id="JANBPW010004891">
    <property type="protein sequence ID" value="KAJ1933853.1"/>
    <property type="molecule type" value="Genomic_DNA"/>
</dbReference>
<name>A0ACC1J1E3_9FUNG</name>
<evidence type="ECO:0000313" key="1">
    <source>
        <dbReference type="EMBL" id="KAJ1933853.1"/>
    </source>
</evidence>
<dbReference type="Proteomes" id="UP001150603">
    <property type="component" value="Unassembled WGS sequence"/>
</dbReference>
<accession>A0ACC1J1E3</accession>
<comment type="caution">
    <text evidence="1">The sequence shown here is derived from an EMBL/GenBank/DDBJ whole genome shotgun (WGS) entry which is preliminary data.</text>
</comment>